<proteinExistence type="predicted"/>
<dbReference type="PANTHER" id="PTHR46211:SF1">
    <property type="entry name" value="GLYCEROPHOSPHODIESTER PHOSPHODIESTERASE, CYTOPLASMIC"/>
    <property type="match status" value="1"/>
</dbReference>
<dbReference type="InterPro" id="IPR030395">
    <property type="entry name" value="GP_PDE_dom"/>
</dbReference>
<dbReference type="SUPFAM" id="SSF51695">
    <property type="entry name" value="PLC-like phosphodiesterases"/>
    <property type="match status" value="1"/>
</dbReference>
<dbReference type="AlphaFoldDB" id="A0A5P2G902"/>
<evidence type="ECO:0000313" key="3">
    <source>
        <dbReference type="Proteomes" id="UP000292424"/>
    </source>
</evidence>
<gene>
    <name evidence="2" type="ORF">E0W69_016545</name>
</gene>
<evidence type="ECO:0000313" key="2">
    <source>
        <dbReference type="EMBL" id="QES90190.1"/>
    </source>
</evidence>
<dbReference type="PROSITE" id="PS51257">
    <property type="entry name" value="PROKAR_LIPOPROTEIN"/>
    <property type="match status" value="1"/>
</dbReference>
<name>A0A5P2G902_9BACT</name>
<dbReference type="GO" id="GO:0006629">
    <property type="term" value="P:lipid metabolic process"/>
    <property type="evidence" value="ECO:0007669"/>
    <property type="project" value="InterPro"/>
</dbReference>
<dbReference type="PROSITE" id="PS51704">
    <property type="entry name" value="GP_PDE"/>
    <property type="match status" value="1"/>
</dbReference>
<dbReference type="Gene3D" id="3.20.20.190">
    <property type="entry name" value="Phosphatidylinositol (PI) phosphodiesterase"/>
    <property type="match status" value="1"/>
</dbReference>
<dbReference type="KEGG" id="arac:E0W69_016545"/>
<keyword evidence="3" id="KW-1185">Reference proteome</keyword>
<accession>A0A5P2G902</accession>
<dbReference type="RefSeq" id="WP_131331146.1">
    <property type="nucleotide sequence ID" value="NZ_CP044016.1"/>
</dbReference>
<organism evidence="2 3">
    <name type="scientific">Rhizosphaericola mali</name>
    <dbReference type="NCBI Taxonomy" id="2545455"/>
    <lineage>
        <taxon>Bacteria</taxon>
        <taxon>Pseudomonadati</taxon>
        <taxon>Bacteroidota</taxon>
        <taxon>Chitinophagia</taxon>
        <taxon>Chitinophagales</taxon>
        <taxon>Chitinophagaceae</taxon>
        <taxon>Rhizosphaericola</taxon>
    </lineage>
</organism>
<evidence type="ECO:0000259" key="1">
    <source>
        <dbReference type="PROSITE" id="PS51704"/>
    </source>
</evidence>
<dbReference type="PANTHER" id="PTHR46211">
    <property type="entry name" value="GLYCEROPHOSPHORYL DIESTER PHOSPHODIESTERASE"/>
    <property type="match status" value="1"/>
</dbReference>
<feature type="domain" description="GP-PDE" evidence="1">
    <location>
        <begin position="32"/>
        <end position="261"/>
    </location>
</feature>
<sequence length="263" mass="29887">MKKLMFAIAIGVALMSCKSVKKTTNSNVKNYNPVVAHRGAWKEAKNPQNSIASLKEAIKIGCIGSEFDVHLTKDDSLVICHDDEYQGLIIEKSTYAELAAKKLPNGETIPTLQEYLAAGMDQTATKLVLEVKKSIISKERTIQLTERCVDLVHQLHAQKWILYISFDYDAVKKIRSLDAKANIEYLEGDIAPAQLKADKINGLDYHISVYQKHPEWIAESKKLGLDLNAWTVNEQKDLQYFIDHQFKYITTNEPELLFQLLYK</sequence>
<dbReference type="Pfam" id="PF03009">
    <property type="entry name" value="GDPD"/>
    <property type="match status" value="1"/>
</dbReference>
<dbReference type="OrthoDB" id="9776255at2"/>
<dbReference type="InterPro" id="IPR017946">
    <property type="entry name" value="PLC-like_Pdiesterase_TIM-brl"/>
</dbReference>
<reference evidence="2 3" key="1">
    <citation type="submission" date="2019-09" db="EMBL/GenBank/DDBJ databases">
        <title>Complete genome sequence of Arachidicoccus sp. B3-10 isolated from apple orchard soil.</title>
        <authorList>
            <person name="Kim H.S."/>
            <person name="Han K.-I."/>
            <person name="Suh M.K."/>
            <person name="Lee K.C."/>
            <person name="Eom M.K."/>
            <person name="Kim J.-S."/>
            <person name="Kang S.W."/>
            <person name="Sin Y."/>
            <person name="Lee J.-S."/>
        </authorList>
    </citation>
    <scope>NUCLEOTIDE SEQUENCE [LARGE SCALE GENOMIC DNA]</scope>
    <source>
        <strain evidence="2 3">B3-10</strain>
    </source>
</reference>
<dbReference type="EMBL" id="CP044016">
    <property type="protein sequence ID" value="QES90190.1"/>
    <property type="molecule type" value="Genomic_DNA"/>
</dbReference>
<dbReference type="Proteomes" id="UP000292424">
    <property type="component" value="Chromosome"/>
</dbReference>
<protein>
    <submittedName>
        <fullName evidence="2">Glycerophosphodiester phosphodiesterase</fullName>
    </submittedName>
</protein>
<dbReference type="GO" id="GO:0008081">
    <property type="term" value="F:phosphoric diester hydrolase activity"/>
    <property type="evidence" value="ECO:0007669"/>
    <property type="project" value="InterPro"/>
</dbReference>